<protein>
    <recommendedName>
        <fullName evidence="2">PDZ domain-containing protein</fullName>
    </recommendedName>
</protein>
<feature type="region of interest" description="Disordered" evidence="1">
    <location>
        <begin position="1672"/>
        <end position="1691"/>
    </location>
</feature>
<dbReference type="Gene3D" id="3.30.40.10">
    <property type="entry name" value="Zinc/RING finger domain, C3HC4 (zinc finger)"/>
    <property type="match status" value="1"/>
</dbReference>
<evidence type="ECO:0000259" key="2">
    <source>
        <dbReference type="PROSITE" id="PS50106"/>
    </source>
</evidence>
<gene>
    <name evidence="3" type="ORF">QTG54_006132</name>
</gene>
<dbReference type="Gene3D" id="2.30.42.10">
    <property type="match status" value="1"/>
</dbReference>
<feature type="region of interest" description="Disordered" evidence="1">
    <location>
        <begin position="155"/>
        <end position="177"/>
    </location>
</feature>
<feature type="compositionally biased region" description="Polar residues" evidence="1">
    <location>
        <begin position="567"/>
        <end position="584"/>
    </location>
</feature>
<feature type="compositionally biased region" description="Low complexity" evidence="1">
    <location>
        <begin position="1"/>
        <end position="25"/>
    </location>
</feature>
<evidence type="ECO:0000313" key="4">
    <source>
        <dbReference type="Proteomes" id="UP001224775"/>
    </source>
</evidence>
<feature type="compositionally biased region" description="Basic and acidic residues" evidence="1">
    <location>
        <begin position="441"/>
        <end position="455"/>
    </location>
</feature>
<feature type="compositionally biased region" description="Polar residues" evidence="1">
    <location>
        <begin position="431"/>
        <end position="440"/>
    </location>
</feature>
<feature type="region of interest" description="Disordered" evidence="1">
    <location>
        <begin position="269"/>
        <end position="292"/>
    </location>
</feature>
<organism evidence="3 4">
    <name type="scientific">Skeletonema marinoi</name>
    <dbReference type="NCBI Taxonomy" id="267567"/>
    <lineage>
        <taxon>Eukaryota</taxon>
        <taxon>Sar</taxon>
        <taxon>Stramenopiles</taxon>
        <taxon>Ochrophyta</taxon>
        <taxon>Bacillariophyta</taxon>
        <taxon>Coscinodiscophyceae</taxon>
        <taxon>Thalassiosirophycidae</taxon>
        <taxon>Thalassiosirales</taxon>
        <taxon>Skeletonemataceae</taxon>
        <taxon>Skeletonema</taxon>
        <taxon>Skeletonema marinoi-dohrnii complex</taxon>
    </lineage>
</organism>
<feature type="compositionally biased region" description="Basic and acidic residues" evidence="1">
    <location>
        <begin position="464"/>
        <end position="479"/>
    </location>
</feature>
<proteinExistence type="predicted"/>
<feature type="compositionally biased region" description="Acidic residues" evidence="1">
    <location>
        <begin position="1681"/>
        <end position="1691"/>
    </location>
</feature>
<dbReference type="InterPro" id="IPR011011">
    <property type="entry name" value="Znf_FYVE_PHD"/>
</dbReference>
<evidence type="ECO:0000256" key="1">
    <source>
        <dbReference type="SAM" id="MobiDB-lite"/>
    </source>
</evidence>
<feature type="compositionally biased region" description="Basic and acidic residues" evidence="1">
    <location>
        <begin position="633"/>
        <end position="644"/>
    </location>
</feature>
<dbReference type="SMART" id="SM00228">
    <property type="entry name" value="PDZ"/>
    <property type="match status" value="1"/>
</dbReference>
<feature type="region of interest" description="Disordered" evidence="1">
    <location>
        <begin position="633"/>
        <end position="690"/>
    </location>
</feature>
<dbReference type="SUPFAM" id="SSF50156">
    <property type="entry name" value="PDZ domain-like"/>
    <property type="match status" value="1"/>
</dbReference>
<dbReference type="CDD" id="cd00136">
    <property type="entry name" value="PDZ_canonical"/>
    <property type="match status" value="1"/>
</dbReference>
<dbReference type="InterPro" id="IPR013083">
    <property type="entry name" value="Znf_RING/FYVE/PHD"/>
</dbReference>
<evidence type="ECO:0000313" key="3">
    <source>
        <dbReference type="EMBL" id="KAK1743511.1"/>
    </source>
</evidence>
<sequence length="1755" mass="193675">MGNNTTTAVATAASLNSNQNNSTNTDAKMEYKDGMEDDSESNASDDEEQSVDLLNDDNNDDKVPARNIHGSHSNNINNNNNASFILSPISPATQTLDRLSMIGSQDGGAELCVHLSANAVGTPMREDAAKTSAEETAATAVVAATTAAVAVSTKKDDGSKVSTLPSQPAATASRASGTTSSTLDIMKGIEPGVDFLPGATLFAKYKDGLSRAQMIKKRGKGDDLEYYIQYIGLEQTEKACWVSVGQLYEIDTQTKKLFRQYGVGEGGLESKSDLNRRGQQQGEEEESSSIPLTKQRCIRSLKGYFMSTQNSAAYAQSKLNSSSGGMELPLVTFCHNCNNQNNNALSQVPHHGLCPKHEDFFVSGSYEILNLIVDGNLLGCNACMHHFENGRPNKQLVHLENCKRYKAKGSRGSSASVGGLSLTQLSSSTGAKQSGFQSRSTADKAGESQRGEAEKQGSGNNNVDSRDNDGRQDSPELSEYEKLRLRNIQRNEARLAALGLLVPSNKKAATTKKSNKEGYLSRNDSKNDDESKKGKSKGKKKQTEAQKRTQPKRRKQKIGDEDESQFRPASTNKENSSVSNQKQQHGSDVRKDNCNTAIVPAPKAKGKSIESRSSLVEAAKSGCRKCTLEWQTDTKDPTKSHDSCCPRANSSRLATTQQQQKPKGSKKTSSRTPPPNSSSIVQKKKASQVTPRVLPALQQARHIDAAPSMVDTTNDLSRIDERTEMDSHLFQHALQKGFSTVFLRGKTEEELLALLSSNRDSQQPLQTILPPFIRDFIAEADHNNEIPAPRGTKWLSCPNPWGEIGHEEGDFVVLSPFQSESAADMVSVLHQGLNGSIPKRFVANPLEDGSPYHDTHRSPARKGYSVLRLTRDRMGLRPWGFTVRLHEFGGACLVDNIEPLSPAEAAEDISGWTNKETPSGLQLHDMIICVNGKSVGCMTEAELQLDLDLCGSEIMLVVARFDIKDNTNQDATLEDLAMDWNDIGAGAPSRSRKKVVCFEDEESYENSYELKTHSNFNAVMNTSSQDHLEIHDGDDDPSEEEESVTVDNGPDGTEDTSSSNLKQRITSELESKSDEELMKQLIEIAESKTTWNQRRDSFLAMLLVKRGCLAAAQDEQFQRLSCNSGGVTKDQVIEWMGRSEVFQQYEQIMRAKWLNKSFNNHTGEALKAAGYTKISQFRWALPEDIVPRELQCTNVLSQGYQADEEDPSNWTQKRIISELESKSDEELMRQLNDTAESGNWSRIKSHLAKLLAKRGFLAAAKDESFQRLSRDSGGVTKDQVFEWMSRSETFQQYEQIMRAKWSENSFINHTGAALKDVGYAKIRNGGGHALARYALPEDNVLSQDSESDEEDSDDRKQERCEVEEQRISKIAALVDELESKTNGELMEMLREGINSGELTRSGSVLAHRACLAAAQDEHIQKIHTESGGVTKAQIIDWMDKSETFHGYKELVLTKMKEGSFLTKLGPVMTSAGYVCFGGGSLTRWALPEDIVPRVDINAKRSALCGLSKSKIDAKQSASSELFGSKTDEELMEMLREGINSGEWTQQSKALAKRACLAAAQDGNIQKIHTESGGVTKSQIIDWMDRSETFHGYKELVLTKTKEVSFMTRLSDALISAGYACFGRGTKTRWALPEDVVPRGKRMGIKSSGSTAGKRKREFDTFAKHKKKFNLYSDESSRSSSEEENEEEEDDDNPWLGCVCGRTHPSPIQVFWIQCGACDAWHNVAEDCVGFGEETAYTIDEWFCWSCNPPGADLNL</sequence>
<dbReference type="Proteomes" id="UP001224775">
    <property type="component" value="Unassembled WGS sequence"/>
</dbReference>
<feature type="compositionally biased region" description="Basic and acidic residues" evidence="1">
    <location>
        <begin position="523"/>
        <end position="533"/>
    </location>
</feature>
<feature type="region of interest" description="Disordered" evidence="1">
    <location>
        <begin position="506"/>
        <end position="593"/>
    </location>
</feature>
<feature type="domain" description="PDZ" evidence="2">
    <location>
        <begin position="866"/>
        <end position="962"/>
    </location>
</feature>
<reference evidence="3" key="1">
    <citation type="submission" date="2023-06" db="EMBL/GenBank/DDBJ databases">
        <title>Survivors Of The Sea: Transcriptome response of Skeletonema marinoi to long-term dormancy.</title>
        <authorList>
            <person name="Pinder M.I.M."/>
            <person name="Kourtchenko O."/>
            <person name="Robertson E.K."/>
            <person name="Larsson T."/>
            <person name="Maumus F."/>
            <person name="Osuna-Cruz C.M."/>
            <person name="Vancaester E."/>
            <person name="Stenow R."/>
            <person name="Vandepoele K."/>
            <person name="Ploug H."/>
            <person name="Bruchert V."/>
            <person name="Godhe A."/>
            <person name="Topel M."/>
        </authorList>
    </citation>
    <scope>NUCLEOTIDE SEQUENCE</scope>
    <source>
        <strain evidence="3">R05AC</strain>
    </source>
</reference>
<dbReference type="InterPro" id="IPR001478">
    <property type="entry name" value="PDZ"/>
</dbReference>
<dbReference type="SUPFAM" id="SSF57903">
    <property type="entry name" value="FYVE/PHD zinc finger"/>
    <property type="match status" value="1"/>
</dbReference>
<feature type="region of interest" description="Disordered" evidence="1">
    <location>
        <begin position="426"/>
        <end position="479"/>
    </location>
</feature>
<feature type="compositionally biased region" description="Low complexity" evidence="1">
    <location>
        <begin position="67"/>
        <end position="79"/>
    </location>
</feature>
<comment type="caution">
    <text evidence="3">The sequence shown here is derived from an EMBL/GenBank/DDBJ whole genome shotgun (WGS) entry which is preliminary data.</text>
</comment>
<feature type="compositionally biased region" description="Polar residues" evidence="1">
    <location>
        <begin position="1055"/>
        <end position="1064"/>
    </location>
</feature>
<feature type="region of interest" description="Disordered" evidence="1">
    <location>
        <begin position="1337"/>
        <end position="1361"/>
    </location>
</feature>
<dbReference type="InterPro" id="IPR036034">
    <property type="entry name" value="PDZ_sf"/>
</dbReference>
<feature type="compositionally biased region" description="Polar residues" evidence="1">
    <location>
        <begin position="648"/>
        <end position="660"/>
    </location>
</feature>
<keyword evidence="4" id="KW-1185">Reference proteome</keyword>
<feature type="region of interest" description="Disordered" evidence="1">
    <location>
        <begin position="1026"/>
        <end position="1072"/>
    </location>
</feature>
<name>A0AAD8YBP6_9STRA</name>
<feature type="region of interest" description="Disordered" evidence="1">
    <location>
        <begin position="1"/>
        <end position="79"/>
    </location>
</feature>
<accession>A0AAD8YBP6</accession>
<feature type="compositionally biased region" description="Acidic residues" evidence="1">
    <location>
        <begin position="35"/>
        <end position="59"/>
    </location>
</feature>
<dbReference type="EMBL" id="JATAAI010000009">
    <property type="protein sequence ID" value="KAK1743511.1"/>
    <property type="molecule type" value="Genomic_DNA"/>
</dbReference>
<dbReference type="PROSITE" id="PS50106">
    <property type="entry name" value="PDZ"/>
    <property type="match status" value="1"/>
</dbReference>
<feature type="compositionally biased region" description="Acidic residues" evidence="1">
    <location>
        <begin position="1032"/>
        <end position="1044"/>
    </location>
</feature>